<comment type="caution">
    <text evidence="8">The sequence shown here is derived from an EMBL/GenBank/DDBJ whole genome shotgun (WGS) entry which is preliminary data.</text>
</comment>
<dbReference type="InterPro" id="IPR029057">
    <property type="entry name" value="PRTase-like"/>
</dbReference>
<keyword evidence="4" id="KW-0808">Transferase</keyword>
<evidence type="ECO:0000256" key="5">
    <source>
        <dbReference type="ARBA" id="ARBA00022842"/>
    </source>
</evidence>
<evidence type="ECO:0000256" key="6">
    <source>
        <dbReference type="ARBA" id="ARBA00022975"/>
    </source>
</evidence>
<dbReference type="InterPro" id="IPR000836">
    <property type="entry name" value="PRTase_dom"/>
</dbReference>
<gene>
    <name evidence="8" type="ORF">GBAR_LOCUS19545</name>
</gene>
<dbReference type="HAMAP" id="MF_01208">
    <property type="entry name" value="PyrE"/>
    <property type="match status" value="1"/>
</dbReference>
<evidence type="ECO:0000256" key="4">
    <source>
        <dbReference type="ARBA" id="ARBA00022679"/>
    </source>
</evidence>
<keyword evidence="3 8" id="KW-0328">Glycosyltransferase</keyword>
<dbReference type="PANTHER" id="PTHR19278">
    <property type="entry name" value="OROTATE PHOSPHORIBOSYLTRANSFERASE"/>
    <property type="match status" value="1"/>
</dbReference>
<keyword evidence="9" id="KW-1185">Reference proteome</keyword>
<proteinExistence type="inferred from homology"/>
<comment type="pathway">
    <text evidence="1">Pyrimidine metabolism; UMP biosynthesis via de novo pathway; UMP from orotate: step 1/2.</text>
</comment>
<dbReference type="CDD" id="cd06223">
    <property type="entry name" value="PRTases_typeI"/>
    <property type="match status" value="1"/>
</dbReference>
<sequence>MSNIFKERFDRLIEGRFFFTTEEPFEDLLRRTKAVLEGHFVLSSGLHSSHYIQCARTLQHPKHAEALGGCLADRFQDYAVDAVISPALGGLIIGHETGRALGARAIFGERDNGAMTLRRGFGLQPGERVVIIEDVITTGGSVRGLIRLVEDLEGIVVGVGAILDRSGGQVDLGVPLNALLTMQVPTYQPEACPLCQQGSSPVKPGSRQQGAGG</sequence>
<dbReference type="NCBIfam" id="TIGR01367">
    <property type="entry name" value="pyrE_Therm"/>
    <property type="match status" value="1"/>
</dbReference>
<dbReference type="Gene3D" id="3.40.50.2020">
    <property type="match status" value="1"/>
</dbReference>
<organism evidence="8 9">
    <name type="scientific">Geodia barretti</name>
    <name type="common">Barrett's horny sponge</name>
    <dbReference type="NCBI Taxonomy" id="519541"/>
    <lineage>
        <taxon>Eukaryota</taxon>
        <taxon>Metazoa</taxon>
        <taxon>Porifera</taxon>
        <taxon>Demospongiae</taxon>
        <taxon>Heteroscleromorpha</taxon>
        <taxon>Tetractinellida</taxon>
        <taxon>Astrophorina</taxon>
        <taxon>Geodiidae</taxon>
        <taxon>Geodia</taxon>
    </lineage>
</organism>
<dbReference type="GO" id="GO:0004588">
    <property type="term" value="F:orotate phosphoribosyltransferase activity"/>
    <property type="evidence" value="ECO:0007669"/>
    <property type="project" value="UniProtKB-EC"/>
</dbReference>
<dbReference type="SUPFAM" id="SSF53271">
    <property type="entry name" value="PRTase-like"/>
    <property type="match status" value="1"/>
</dbReference>
<evidence type="ECO:0000256" key="3">
    <source>
        <dbReference type="ARBA" id="ARBA00022676"/>
    </source>
</evidence>
<dbReference type="PANTHER" id="PTHR19278:SF9">
    <property type="entry name" value="URIDINE 5'-MONOPHOSPHATE SYNTHASE"/>
    <property type="match status" value="1"/>
</dbReference>
<evidence type="ECO:0000313" key="8">
    <source>
        <dbReference type="EMBL" id="CAI8034774.1"/>
    </source>
</evidence>
<dbReference type="Pfam" id="PF00156">
    <property type="entry name" value="Pribosyltran"/>
    <property type="match status" value="1"/>
</dbReference>
<keyword evidence="6" id="KW-0665">Pyrimidine biosynthesis</keyword>
<reference evidence="8" key="1">
    <citation type="submission" date="2023-03" db="EMBL/GenBank/DDBJ databases">
        <authorList>
            <person name="Steffen K."/>
            <person name="Cardenas P."/>
        </authorList>
    </citation>
    <scope>NUCLEOTIDE SEQUENCE</scope>
</reference>
<dbReference type="GO" id="GO:0019856">
    <property type="term" value="P:pyrimidine nucleobase biosynthetic process"/>
    <property type="evidence" value="ECO:0007669"/>
    <property type="project" value="InterPro"/>
</dbReference>
<evidence type="ECO:0000259" key="7">
    <source>
        <dbReference type="Pfam" id="PF00156"/>
    </source>
</evidence>
<evidence type="ECO:0000313" key="9">
    <source>
        <dbReference type="Proteomes" id="UP001174909"/>
    </source>
</evidence>
<dbReference type="EMBL" id="CASHTH010002752">
    <property type="protein sequence ID" value="CAI8034774.1"/>
    <property type="molecule type" value="Genomic_DNA"/>
</dbReference>
<evidence type="ECO:0000256" key="2">
    <source>
        <dbReference type="ARBA" id="ARBA00011971"/>
    </source>
</evidence>
<dbReference type="Proteomes" id="UP001174909">
    <property type="component" value="Unassembled WGS sequence"/>
</dbReference>
<dbReference type="InterPro" id="IPR023031">
    <property type="entry name" value="OPRT"/>
</dbReference>
<protein>
    <recommendedName>
        <fullName evidence="2">orotate phosphoribosyltransferase</fullName>
        <ecNumber evidence="2">2.4.2.10</ecNumber>
    </recommendedName>
</protein>
<dbReference type="EC" id="2.4.2.10" evidence="2"/>
<dbReference type="AlphaFoldDB" id="A0AA35SSC9"/>
<dbReference type="InterPro" id="IPR006273">
    <property type="entry name" value="Orotate_PRibTrfase_bac"/>
</dbReference>
<accession>A0AA35SSC9</accession>
<keyword evidence="5" id="KW-0460">Magnesium</keyword>
<dbReference type="GO" id="GO:0006222">
    <property type="term" value="P:UMP biosynthetic process"/>
    <property type="evidence" value="ECO:0007669"/>
    <property type="project" value="TreeGrafter"/>
</dbReference>
<feature type="domain" description="Phosphoribosyltransferase" evidence="7">
    <location>
        <begin position="58"/>
        <end position="169"/>
    </location>
</feature>
<evidence type="ECO:0000256" key="1">
    <source>
        <dbReference type="ARBA" id="ARBA00004889"/>
    </source>
</evidence>
<name>A0AA35SSC9_GEOBA</name>